<evidence type="ECO:0000313" key="2">
    <source>
        <dbReference type="Proteomes" id="UP000018747"/>
    </source>
</evidence>
<keyword evidence="2" id="KW-1185">Reference proteome</keyword>
<dbReference type="EMBL" id="AHMT02000018">
    <property type="protein sequence ID" value="EQA63471.1"/>
    <property type="molecule type" value="Genomic_DNA"/>
</dbReference>
<organism evidence="1 2">
    <name type="scientific">Leptospira alexanderi serovar Manhao 3 str. L 60</name>
    <dbReference type="NCBI Taxonomy" id="1049759"/>
    <lineage>
        <taxon>Bacteria</taxon>
        <taxon>Pseudomonadati</taxon>
        <taxon>Spirochaetota</taxon>
        <taxon>Spirochaetia</taxon>
        <taxon>Leptospirales</taxon>
        <taxon>Leptospiraceae</taxon>
        <taxon>Leptospira</taxon>
    </lineage>
</organism>
<dbReference type="Proteomes" id="UP000018747">
    <property type="component" value="Unassembled WGS sequence"/>
</dbReference>
<evidence type="ECO:0000313" key="1">
    <source>
        <dbReference type="EMBL" id="EQA63471.1"/>
    </source>
</evidence>
<sequence>MAIVTRSSIENVSGSSKAGIEKKLQVILFNLSLKWKILNLAQTIRVVRTTPLGTDWKRIHKVLEFMPDHLRR</sequence>
<reference evidence="1" key="1">
    <citation type="submission" date="2013-05" db="EMBL/GenBank/DDBJ databases">
        <authorList>
            <person name="Harkins D.M."/>
            <person name="Durkin A.S."/>
            <person name="Brinkac L.M."/>
            <person name="Haft D.H."/>
            <person name="Selengut J.D."/>
            <person name="Sanka R."/>
            <person name="DePew J."/>
            <person name="Purushe J."/>
            <person name="Hartskeerl R.A."/>
            <person name="Ahmed A."/>
            <person name="van der Linden H."/>
            <person name="Goris M.G.A."/>
            <person name="Vinetz J.M."/>
            <person name="Sutton G.G."/>
            <person name="Nierman W.C."/>
            <person name="Fouts D.E."/>
        </authorList>
    </citation>
    <scope>NUCLEOTIDE SEQUENCE [LARGE SCALE GENOMIC DNA]</scope>
    <source>
        <strain evidence="1">L 60</strain>
    </source>
</reference>
<name>V6I112_9LEPT</name>
<dbReference type="AlphaFoldDB" id="V6I112"/>
<comment type="caution">
    <text evidence="1">The sequence shown here is derived from an EMBL/GenBank/DDBJ whole genome shotgun (WGS) entry which is preliminary data.</text>
</comment>
<proteinExistence type="predicted"/>
<protein>
    <submittedName>
        <fullName evidence="1">Uncharacterized protein</fullName>
    </submittedName>
</protein>
<gene>
    <name evidence="1" type="ORF">LEP1GSC062_0964</name>
</gene>
<accession>V6I112</accession>